<evidence type="ECO:0000259" key="4">
    <source>
        <dbReference type="PROSITE" id="PS51352"/>
    </source>
</evidence>
<dbReference type="NCBIfam" id="NF047696">
    <property type="entry name" value="ThlDiSintTplARhiz"/>
    <property type="match status" value="1"/>
</dbReference>
<protein>
    <submittedName>
        <fullName evidence="5">Thiol:disulfide interchange protein TlpA</fullName>
    </submittedName>
</protein>
<name>A0A0K2W004_MESPL</name>
<keyword evidence="3" id="KW-0676">Redox-active center</keyword>
<dbReference type="Proteomes" id="UP000182888">
    <property type="component" value="Unassembled WGS sequence"/>
</dbReference>
<dbReference type="GO" id="GO:0030313">
    <property type="term" value="C:cell envelope"/>
    <property type="evidence" value="ECO:0007669"/>
    <property type="project" value="UniProtKB-SubCell"/>
</dbReference>
<dbReference type="InterPro" id="IPR017937">
    <property type="entry name" value="Thioredoxin_CS"/>
</dbReference>
<dbReference type="PANTHER" id="PTHR42852:SF13">
    <property type="entry name" value="PROTEIN DIPZ"/>
    <property type="match status" value="1"/>
</dbReference>
<proteinExistence type="predicted"/>
<gene>
    <name evidence="5" type="primary">tlpA</name>
    <name evidence="5" type="ORF">MPL1032_230072</name>
</gene>
<feature type="domain" description="Thioredoxin" evidence="4">
    <location>
        <begin position="81"/>
        <end position="227"/>
    </location>
</feature>
<dbReference type="AlphaFoldDB" id="A0A0K2W004"/>
<dbReference type="PROSITE" id="PS51352">
    <property type="entry name" value="THIOREDOXIN_2"/>
    <property type="match status" value="1"/>
</dbReference>
<organism evidence="5 6">
    <name type="scientific">Mesorhizobium plurifarium</name>
    <dbReference type="NCBI Taxonomy" id="69974"/>
    <lineage>
        <taxon>Bacteria</taxon>
        <taxon>Pseudomonadati</taxon>
        <taxon>Pseudomonadota</taxon>
        <taxon>Alphaproteobacteria</taxon>
        <taxon>Hyphomicrobiales</taxon>
        <taxon>Phyllobacteriaceae</taxon>
        <taxon>Mesorhizobium</taxon>
    </lineage>
</organism>
<sequence length="228" mass="23563">MADGKRFFFPATRLILAALVAGVLAGAVAVYVSESGSGNNAPPEKVAAATGKDDTACAAKADRAKAIAAKAVGQVAALQPADPPQSLKSLAFNGPDGKPMTIADHAGKTVLLNLWATWCAPCRAEMPALDALQKEKGGNAFEVVAVNVDTGDDAKPKKFLKEIGVQTLGFYRDPTIALFNEAKTRGLALGLPVTMLIDADGCLIAHMNGPAEWSSPDAKRLVEAALAP</sequence>
<dbReference type="PROSITE" id="PS00194">
    <property type="entry name" value="THIOREDOXIN_1"/>
    <property type="match status" value="1"/>
</dbReference>
<evidence type="ECO:0000256" key="1">
    <source>
        <dbReference type="ARBA" id="ARBA00004196"/>
    </source>
</evidence>
<dbReference type="SUPFAM" id="SSF52833">
    <property type="entry name" value="Thioredoxin-like"/>
    <property type="match status" value="1"/>
</dbReference>
<evidence type="ECO:0000256" key="2">
    <source>
        <dbReference type="ARBA" id="ARBA00022748"/>
    </source>
</evidence>
<evidence type="ECO:0000313" key="5">
    <source>
        <dbReference type="EMBL" id="CDX57886.1"/>
    </source>
</evidence>
<keyword evidence="2" id="KW-0201">Cytochrome c-type biogenesis</keyword>
<dbReference type="CDD" id="cd02966">
    <property type="entry name" value="TlpA_like_family"/>
    <property type="match status" value="1"/>
</dbReference>
<dbReference type="InterPro" id="IPR036249">
    <property type="entry name" value="Thioredoxin-like_sf"/>
</dbReference>
<dbReference type="PANTHER" id="PTHR42852">
    <property type="entry name" value="THIOL:DISULFIDE INTERCHANGE PROTEIN DSBE"/>
    <property type="match status" value="1"/>
</dbReference>
<dbReference type="Pfam" id="PF08534">
    <property type="entry name" value="Redoxin"/>
    <property type="match status" value="1"/>
</dbReference>
<accession>A0A0K2W004</accession>
<reference evidence="6" key="1">
    <citation type="submission" date="2014-08" db="EMBL/GenBank/DDBJ databases">
        <authorList>
            <person name="Edwards T."/>
        </authorList>
    </citation>
    <scope>NUCLEOTIDE SEQUENCE [LARGE SCALE GENOMIC DNA]</scope>
</reference>
<evidence type="ECO:0000256" key="3">
    <source>
        <dbReference type="ARBA" id="ARBA00023284"/>
    </source>
</evidence>
<evidence type="ECO:0000313" key="6">
    <source>
        <dbReference type="Proteomes" id="UP000182888"/>
    </source>
</evidence>
<dbReference type="InterPro" id="IPR013740">
    <property type="entry name" value="Redoxin"/>
</dbReference>
<comment type="subcellular location">
    <subcellularLocation>
        <location evidence="1">Cell envelope</location>
    </subcellularLocation>
</comment>
<dbReference type="InterPro" id="IPR013766">
    <property type="entry name" value="Thioredoxin_domain"/>
</dbReference>
<dbReference type="Gene3D" id="3.40.30.10">
    <property type="entry name" value="Glutaredoxin"/>
    <property type="match status" value="1"/>
</dbReference>
<dbReference type="EMBL" id="CCND01000016">
    <property type="protein sequence ID" value="CDX57886.1"/>
    <property type="molecule type" value="Genomic_DNA"/>
</dbReference>
<dbReference type="GO" id="GO:0017004">
    <property type="term" value="P:cytochrome complex assembly"/>
    <property type="evidence" value="ECO:0007669"/>
    <property type="project" value="UniProtKB-KW"/>
</dbReference>
<dbReference type="InterPro" id="IPR050553">
    <property type="entry name" value="Thioredoxin_ResA/DsbE_sf"/>
</dbReference>
<dbReference type="GO" id="GO:0015036">
    <property type="term" value="F:disulfide oxidoreductase activity"/>
    <property type="evidence" value="ECO:0007669"/>
    <property type="project" value="UniProtKB-ARBA"/>
</dbReference>